<dbReference type="InterPro" id="IPR023779">
    <property type="entry name" value="Chromodomain_CS"/>
</dbReference>
<evidence type="ECO:0000259" key="5">
    <source>
        <dbReference type="PROSITE" id="PS50013"/>
    </source>
</evidence>
<dbReference type="SUPFAM" id="SSF54160">
    <property type="entry name" value="Chromo domain-like"/>
    <property type="match status" value="1"/>
</dbReference>
<evidence type="ECO:0000256" key="3">
    <source>
        <dbReference type="ARBA" id="ARBA00023242"/>
    </source>
</evidence>
<dbReference type="CDD" id="cd00024">
    <property type="entry name" value="CD_CSD"/>
    <property type="match status" value="1"/>
</dbReference>
<dbReference type="OrthoDB" id="433924at2759"/>
<dbReference type="InterPro" id="IPR044251">
    <property type="entry name" value="LHP1-like"/>
</dbReference>
<dbReference type="EMBL" id="JH921431">
    <property type="protein sequence ID" value="EKD19162.1"/>
    <property type="molecule type" value="Genomic_DNA"/>
</dbReference>
<evidence type="ECO:0000256" key="2">
    <source>
        <dbReference type="ARBA" id="ARBA00011353"/>
    </source>
</evidence>
<evidence type="ECO:0000256" key="4">
    <source>
        <dbReference type="SAM" id="MobiDB-lite"/>
    </source>
</evidence>
<accession>K1X2F4</accession>
<dbReference type="Proteomes" id="UP000006753">
    <property type="component" value="Unassembled WGS sequence"/>
</dbReference>
<dbReference type="InParanoid" id="K1X2F4"/>
<dbReference type="InterPro" id="IPR023780">
    <property type="entry name" value="Chromo_domain"/>
</dbReference>
<feature type="compositionally biased region" description="Acidic residues" evidence="4">
    <location>
        <begin position="267"/>
        <end position="277"/>
    </location>
</feature>
<feature type="compositionally biased region" description="Low complexity" evidence="4">
    <location>
        <begin position="104"/>
        <end position="120"/>
    </location>
</feature>
<dbReference type="SMART" id="SM00298">
    <property type="entry name" value="CHROMO"/>
    <property type="match status" value="1"/>
</dbReference>
<dbReference type="InterPro" id="IPR016197">
    <property type="entry name" value="Chromo-like_dom_sf"/>
</dbReference>
<name>K1X2F4_MARBU</name>
<feature type="compositionally biased region" description="Polar residues" evidence="4">
    <location>
        <begin position="36"/>
        <end position="48"/>
    </location>
</feature>
<dbReference type="Gene3D" id="2.40.50.40">
    <property type="match status" value="1"/>
</dbReference>
<evidence type="ECO:0000256" key="1">
    <source>
        <dbReference type="ARBA" id="ARBA00004123"/>
    </source>
</evidence>
<feature type="compositionally biased region" description="Basic and acidic residues" evidence="4">
    <location>
        <begin position="1"/>
        <end position="18"/>
    </location>
</feature>
<protein>
    <recommendedName>
        <fullName evidence="5">Chromo domain-containing protein</fullName>
    </recommendedName>
</protein>
<feature type="region of interest" description="Disordered" evidence="4">
    <location>
        <begin position="1"/>
        <end position="137"/>
    </location>
</feature>
<dbReference type="Pfam" id="PF00385">
    <property type="entry name" value="Chromo"/>
    <property type="match status" value="1"/>
</dbReference>
<reference evidence="6 7" key="1">
    <citation type="journal article" date="2012" name="BMC Genomics">
        <title>Sequencing the genome of Marssonina brunnea reveals fungus-poplar co-evolution.</title>
        <authorList>
            <person name="Zhu S."/>
            <person name="Cao Y.-Z."/>
            <person name="Jiang C."/>
            <person name="Tan B.-Y."/>
            <person name="Wang Z."/>
            <person name="Feng S."/>
            <person name="Zhang L."/>
            <person name="Su X.-H."/>
            <person name="Brejova B."/>
            <person name="Vinar T."/>
            <person name="Xu M."/>
            <person name="Wang M.-X."/>
            <person name="Zhang S.-G."/>
            <person name="Huang M.-R."/>
            <person name="Wu R."/>
            <person name="Zhou Y."/>
        </authorList>
    </citation>
    <scope>NUCLEOTIDE SEQUENCE [LARGE SCALE GENOMIC DNA]</scope>
    <source>
        <strain evidence="6 7">MB_m1</strain>
    </source>
</reference>
<organism evidence="6 7">
    <name type="scientific">Marssonina brunnea f. sp. multigermtubi (strain MB_m1)</name>
    <name type="common">Marssonina leaf spot fungus</name>
    <dbReference type="NCBI Taxonomy" id="1072389"/>
    <lineage>
        <taxon>Eukaryota</taxon>
        <taxon>Fungi</taxon>
        <taxon>Dikarya</taxon>
        <taxon>Ascomycota</taxon>
        <taxon>Pezizomycotina</taxon>
        <taxon>Leotiomycetes</taxon>
        <taxon>Helotiales</taxon>
        <taxon>Drepanopezizaceae</taxon>
        <taxon>Drepanopeziza</taxon>
    </lineage>
</organism>
<dbReference type="STRING" id="1072389.K1X2F4"/>
<feature type="domain" description="Chromo" evidence="5">
    <location>
        <begin position="377"/>
        <end position="438"/>
    </location>
</feature>
<feature type="compositionally biased region" description="Basic and acidic residues" evidence="4">
    <location>
        <begin position="49"/>
        <end position="68"/>
    </location>
</feature>
<dbReference type="PANTHER" id="PTHR47240:SF2">
    <property type="entry name" value="CHROMO DOMAIN-CONTAINING PROTEIN LHP1"/>
    <property type="match status" value="1"/>
</dbReference>
<dbReference type="HOGENOM" id="CLU_619756_0_0_1"/>
<dbReference type="GO" id="GO:0031507">
    <property type="term" value="P:heterochromatin formation"/>
    <property type="evidence" value="ECO:0007669"/>
    <property type="project" value="InterPro"/>
</dbReference>
<evidence type="ECO:0000313" key="7">
    <source>
        <dbReference type="Proteomes" id="UP000006753"/>
    </source>
</evidence>
<dbReference type="PROSITE" id="PS00598">
    <property type="entry name" value="CHROMO_1"/>
    <property type="match status" value="1"/>
</dbReference>
<dbReference type="PROSITE" id="PS50013">
    <property type="entry name" value="CHROMO_2"/>
    <property type="match status" value="1"/>
</dbReference>
<dbReference type="AlphaFoldDB" id="K1X2F4"/>
<proteinExistence type="predicted"/>
<feature type="compositionally biased region" description="Basic residues" evidence="4">
    <location>
        <begin position="19"/>
        <end position="28"/>
    </location>
</feature>
<dbReference type="KEGG" id="mbe:MBM_02399"/>
<comment type="subcellular location">
    <subcellularLocation>
        <location evidence="1">Nucleus</location>
    </subcellularLocation>
</comment>
<feature type="region of interest" description="Disordered" evidence="4">
    <location>
        <begin position="254"/>
        <end position="376"/>
    </location>
</feature>
<feature type="compositionally biased region" description="Acidic residues" evidence="4">
    <location>
        <begin position="343"/>
        <end position="375"/>
    </location>
</feature>
<dbReference type="InterPro" id="IPR000953">
    <property type="entry name" value="Chromo/chromo_shadow_dom"/>
</dbReference>
<keyword evidence="3" id="KW-0539">Nucleus</keyword>
<feature type="compositionally biased region" description="Acidic residues" evidence="4">
    <location>
        <begin position="209"/>
        <end position="222"/>
    </location>
</feature>
<dbReference type="GO" id="GO:0005634">
    <property type="term" value="C:nucleus"/>
    <property type="evidence" value="ECO:0007669"/>
    <property type="project" value="UniProtKB-SubCell"/>
</dbReference>
<dbReference type="PANTHER" id="PTHR47240">
    <property type="entry name" value="CHROMO DOMAIN-CONTAINING PROTEIN LHP1"/>
    <property type="match status" value="1"/>
</dbReference>
<dbReference type="GeneID" id="18758334"/>
<comment type="subunit">
    <text evidence="2">Component of the NuA4 histone acetyltransferase complex.</text>
</comment>
<keyword evidence="7" id="KW-1185">Reference proteome</keyword>
<evidence type="ECO:0000313" key="6">
    <source>
        <dbReference type="EMBL" id="EKD19162.1"/>
    </source>
</evidence>
<feature type="compositionally biased region" description="Basic residues" evidence="4">
    <location>
        <begin position="299"/>
        <end position="319"/>
    </location>
</feature>
<sequence>MGGEDWRRKRARDPAKPDPRRRRQHQRTRSPTTTTIAQSDLPSPSATGSRRDAHISSYPLRKEELKELKVKRRPGASSLSHISSPALQRVRALLETRPHKGTAQQQRQQQQQQQQRPQQQSRLCAPPRRCSTSPLKVSSSDCLEVSSSRALTPGLRRSKLLPPVPAPVPSRDFFAEWAGLDDIDWEPLMQISSPAEKFAVPLVFTACAEDNDTEEDEDEDEAPSPSARASTIDLGRQDFAIEVVGDERIDMARRGFKGESFGVGGDQDGDDGGDDTELLLREQLQAGVAADDGQVSRSSRPKKRSSTRARSKRLKRARRWSGAGAEAGVTAGPQVGALRSEVVNEEGEEEGEEKEEGEEEEAEVEAEAEDGEEEEKYTVDKILGKRKFKGRDHYLVKWKGYAEVRDRTWEPCDRLGDDVPDVVREYEGRRLRLRQKRLRRRK</sequence>
<feature type="region of interest" description="Disordered" evidence="4">
    <location>
        <begin position="209"/>
        <end position="232"/>
    </location>
</feature>
<feature type="compositionally biased region" description="Polar residues" evidence="4">
    <location>
        <begin position="77"/>
        <end position="86"/>
    </location>
</feature>
<gene>
    <name evidence="6" type="ORF">MBM_02399</name>
</gene>